<protein>
    <submittedName>
        <fullName evidence="2">Uncharacterized protein</fullName>
    </submittedName>
</protein>
<sequence>MAMLTLIGFGVSCGKAEQQPEASPNVEAAQPEGPPKVEPAEPEAAAVPATVQALLDERGACLELPGGVSIVEPEGERRVQFEGVPREGGFELAYSLGAVEADTRATEALAGRMMHVFMYNFAADDQIGPPTTLSDEIAKAHGADLAIRACFTPGPSLGDGKFGHGVAYGLFKRDVGSTLLLMVSEDAEACAQPPDLERFGFSYCR</sequence>
<name>A6G652_9BACT</name>
<gene>
    <name evidence="2" type="ORF">PPSIR1_29423</name>
</gene>
<proteinExistence type="predicted"/>
<dbReference type="Proteomes" id="UP000005801">
    <property type="component" value="Unassembled WGS sequence"/>
</dbReference>
<organism evidence="2 3">
    <name type="scientific">Plesiocystis pacifica SIR-1</name>
    <dbReference type="NCBI Taxonomy" id="391625"/>
    <lineage>
        <taxon>Bacteria</taxon>
        <taxon>Pseudomonadati</taxon>
        <taxon>Myxococcota</taxon>
        <taxon>Polyangia</taxon>
        <taxon>Nannocystales</taxon>
        <taxon>Nannocystaceae</taxon>
        <taxon>Plesiocystis</taxon>
    </lineage>
</organism>
<keyword evidence="3" id="KW-1185">Reference proteome</keyword>
<dbReference type="AlphaFoldDB" id="A6G652"/>
<accession>A6G652</accession>
<feature type="region of interest" description="Disordered" evidence="1">
    <location>
        <begin position="16"/>
        <end position="44"/>
    </location>
</feature>
<comment type="caution">
    <text evidence="2">The sequence shown here is derived from an EMBL/GenBank/DDBJ whole genome shotgun (WGS) entry which is preliminary data.</text>
</comment>
<reference evidence="2 3" key="1">
    <citation type="submission" date="2007-06" db="EMBL/GenBank/DDBJ databases">
        <authorList>
            <person name="Shimkets L."/>
            <person name="Ferriera S."/>
            <person name="Johnson J."/>
            <person name="Kravitz S."/>
            <person name="Beeson K."/>
            <person name="Sutton G."/>
            <person name="Rogers Y.-H."/>
            <person name="Friedman R."/>
            <person name="Frazier M."/>
            <person name="Venter J.C."/>
        </authorList>
    </citation>
    <scope>NUCLEOTIDE SEQUENCE [LARGE SCALE GENOMIC DNA]</scope>
    <source>
        <strain evidence="2 3">SIR-1</strain>
    </source>
</reference>
<evidence type="ECO:0000313" key="3">
    <source>
        <dbReference type="Proteomes" id="UP000005801"/>
    </source>
</evidence>
<evidence type="ECO:0000256" key="1">
    <source>
        <dbReference type="SAM" id="MobiDB-lite"/>
    </source>
</evidence>
<dbReference type="EMBL" id="ABCS01000028">
    <property type="protein sequence ID" value="EDM78654.1"/>
    <property type="molecule type" value="Genomic_DNA"/>
</dbReference>
<evidence type="ECO:0000313" key="2">
    <source>
        <dbReference type="EMBL" id="EDM78654.1"/>
    </source>
</evidence>